<dbReference type="PANTHER" id="PTHR11017">
    <property type="entry name" value="LEUCINE-RICH REPEAT-CONTAINING PROTEIN"/>
    <property type="match status" value="1"/>
</dbReference>
<evidence type="ECO:0000313" key="4">
    <source>
        <dbReference type="EMBL" id="KAF2533686.1"/>
    </source>
</evidence>
<dbReference type="InterPro" id="IPR032675">
    <property type="entry name" value="LRR_dom_sf"/>
</dbReference>
<dbReference type="InterPro" id="IPR058192">
    <property type="entry name" value="WHD_ROQ1-like"/>
</dbReference>
<evidence type="ECO:0000256" key="1">
    <source>
        <dbReference type="ARBA" id="ARBA00022614"/>
    </source>
</evidence>
<dbReference type="SUPFAM" id="SSF46785">
    <property type="entry name" value="Winged helix' DNA-binding domain"/>
    <property type="match status" value="1"/>
</dbReference>
<comment type="caution">
    <text evidence="4">The sequence shown here is derived from an EMBL/GenBank/DDBJ whole genome shotgun (WGS) entry which is preliminary data.</text>
</comment>
<keyword evidence="2" id="KW-0677">Repeat</keyword>
<dbReference type="Pfam" id="PF07725">
    <property type="entry name" value="LRR_3"/>
    <property type="match status" value="1"/>
</dbReference>
<evidence type="ECO:0000256" key="2">
    <source>
        <dbReference type="ARBA" id="ARBA00022737"/>
    </source>
</evidence>
<dbReference type="SUPFAM" id="SSF52540">
    <property type="entry name" value="P-loop containing nucleoside triphosphate hydrolases"/>
    <property type="match status" value="1"/>
</dbReference>
<dbReference type="InterPro" id="IPR011713">
    <property type="entry name" value="Leu-rich_rpt_3"/>
</dbReference>
<dbReference type="PANTHER" id="PTHR11017:SF589">
    <property type="entry name" value="ADP-RIBOSYL CYCLASE_CYCLIC ADP-RIBOSE HYDROLASE-RELATED"/>
    <property type="match status" value="1"/>
</dbReference>
<keyword evidence="1" id="KW-0433">Leucine-rich repeat</keyword>
<protein>
    <recommendedName>
        <fullName evidence="3">Disease resistance protein Roq1-like winged-helix domain-containing protein</fullName>
    </recommendedName>
</protein>
<feature type="domain" description="Disease resistance protein Roq1-like winged-helix" evidence="3">
    <location>
        <begin position="63"/>
        <end position="123"/>
    </location>
</feature>
<dbReference type="EMBL" id="QGKY02002305">
    <property type="protein sequence ID" value="KAF2533686.1"/>
    <property type="molecule type" value="Genomic_DNA"/>
</dbReference>
<dbReference type="InterPro" id="IPR042197">
    <property type="entry name" value="Apaf_helical"/>
</dbReference>
<sequence length="264" mass="30492">MNLSRLFADYAKGNPLALKILGAELNEKDETHWEDKLCKLAENPNKTIQNVLQISYNELGQLQKDVFLDVACFFRSGDEYYVRCLVDSCATDALRDLASKFFINISGGRVEMHDLLYTFGKELGAQGSRRLWNHKGVVGALKKRSGAESVRGIFLDMSDLKKKLPLEKCTFSGMHNLRYLKFYNSCCYRECEADCKLNFPEGLEFTLDEVRYLYWLKFPLKKLPKDFNPKNLTDLNLPYSEIEEVWEGVKVCLYFTHYGVLSPR</sequence>
<organism evidence="4">
    <name type="scientific">Brassica cretica</name>
    <name type="common">Mustard</name>
    <dbReference type="NCBI Taxonomy" id="69181"/>
    <lineage>
        <taxon>Eukaryota</taxon>
        <taxon>Viridiplantae</taxon>
        <taxon>Streptophyta</taxon>
        <taxon>Embryophyta</taxon>
        <taxon>Tracheophyta</taxon>
        <taxon>Spermatophyta</taxon>
        <taxon>Magnoliopsida</taxon>
        <taxon>eudicotyledons</taxon>
        <taxon>Gunneridae</taxon>
        <taxon>Pentapetalae</taxon>
        <taxon>rosids</taxon>
        <taxon>malvids</taxon>
        <taxon>Brassicales</taxon>
        <taxon>Brassicaceae</taxon>
        <taxon>Brassiceae</taxon>
        <taxon>Brassica</taxon>
    </lineage>
</organism>
<dbReference type="Gene3D" id="1.10.8.430">
    <property type="entry name" value="Helical domain of apoptotic protease-activating factors"/>
    <property type="match status" value="1"/>
</dbReference>
<dbReference type="InterPro" id="IPR044974">
    <property type="entry name" value="Disease_R_plants"/>
</dbReference>
<accession>A0A8S9FMX2</accession>
<dbReference type="Gene3D" id="3.80.10.10">
    <property type="entry name" value="Ribonuclease Inhibitor"/>
    <property type="match status" value="1"/>
</dbReference>
<dbReference type="InterPro" id="IPR027417">
    <property type="entry name" value="P-loop_NTPase"/>
</dbReference>
<dbReference type="GO" id="GO:0006952">
    <property type="term" value="P:defense response"/>
    <property type="evidence" value="ECO:0007669"/>
    <property type="project" value="InterPro"/>
</dbReference>
<evidence type="ECO:0000259" key="3">
    <source>
        <dbReference type="Pfam" id="PF23282"/>
    </source>
</evidence>
<name>A0A8S9FMX2_BRACR</name>
<dbReference type="InterPro" id="IPR036390">
    <property type="entry name" value="WH_DNA-bd_sf"/>
</dbReference>
<dbReference type="Pfam" id="PF23282">
    <property type="entry name" value="WHD_ROQ1"/>
    <property type="match status" value="1"/>
</dbReference>
<reference evidence="4" key="1">
    <citation type="submission" date="2019-12" db="EMBL/GenBank/DDBJ databases">
        <title>Genome sequencing and annotation of Brassica cretica.</title>
        <authorList>
            <person name="Studholme D.J."/>
            <person name="Sarris P.F."/>
        </authorList>
    </citation>
    <scope>NUCLEOTIDE SEQUENCE</scope>
    <source>
        <strain evidence="4">PFS-102/07</strain>
        <tissue evidence="4">Leaf</tissue>
    </source>
</reference>
<proteinExistence type="predicted"/>
<gene>
    <name evidence="4" type="ORF">F2Q70_00033536</name>
</gene>
<dbReference type="AlphaFoldDB" id="A0A8S9FMX2"/>